<feature type="compositionally biased region" description="Polar residues" evidence="1">
    <location>
        <begin position="1"/>
        <end position="11"/>
    </location>
</feature>
<evidence type="ECO:0000313" key="2">
    <source>
        <dbReference type="EMBL" id="VVP66381.1"/>
    </source>
</evidence>
<proteinExistence type="predicted"/>
<evidence type="ECO:0000313" key="3">
    <source>
        <dbReference type="Proteomes" id="UP000326611"/>
    </source>
</evidence>
<sequence>MGLTACSSTAPPKQIIRPPEDDSETSTVRITTNWKEHGLSKVGCMEHAKAVLTQAKYFVDAGERSIFGLREGMTFSIRCDYEGVAFFAVAYRHRPSVETQNRIMGEIMTRF</sequence>
<reference evidence="2 3" key="1">
    <citation type="submission" date="2019-09" db="EMBL/GenBank/DDBJ databases">
        <authorList>
            <person name="Chandra G."/>
            <person name="Truman W A."/>
        </authorList>
    </citation>
    <scope>NUCLEOTIDE SEQUENCE [LARGE SCALE GENOMIC DNA]</scope>
    <source>
        <strain evidence="2">PS918</strain>
    </source>
</reference>
<evidence type="ECO:0000256" key="1">
    <source>
        <dbReference type="SAM" id="MobiDB-lite"/>
    </source>
</evidence>
<feature type="region of interest" description="Disordered" evidence="1">
    <location>
        <begin position="1"/>
        <end position="27"/>
    </location>
</feature>
<name>A0A5E7QWE7_PSEFL</name>
<protein>
    <submittedName>
        <fullName evidence="2">Uncharacterized protein</fullName>
    </submittedName>
</protein>
<dbReference type="Proteomes" id="UP000326611">
    <property type="component" value="Unassembled WGS sequence"/>
</dbReference>
<dbReference type="EMBL" id="CABVIY010000001">
    <property type="protein sequence ID" value="VVP66381.1"/>
    <property type="molecule type" value="Genomic_DNA"/>
</dbReference>
<dbReference type="AlphaFoldDB" id="A0A5E7QWE7"/>
<gene>
    <name evidence="2" type="ORF">PS918_00362</name>
</gene>
<organism evidence="2 3">
    <name type="scientific">Pseudomonas fluorescens</name>
    <dbReference type="NCBI Taxonomy" id="294"/>
    <lineage>
        <taxon>Bacteria</taxon>
        <taxon>Pseudomonadati</taxon>
        <taxon>Pseudomonadota</taxon>
        <taxon>Gammaproteobacteria</taxon>
        <taxon>Pseudomonadales</taxon>
        <taxon>Pseudomonadaceae</taxon>
        <taxon>Pseudomonas</taxon>
    </lineage>
</organism>
<accession>A0A5E7QWE7</accession>